<evidence type="ECO:0000256" key="2">
    <source>
        <dbReference type="SAM" id="Phobius"/>
    </source>
</evidence>
<evidence type="ECO:0000256" key="3">
    <source>
        <dbReference type="SAM" id="SignalP"/>
    </source>
</evidence>
<keyword evidence="5" id="KW-1185">Reference proteome</keyword>
<feature type="signal peptide" evidence="3">
    <location>
        <begin position="1"/>
        <end position="17"/>
    </location>
</feature>
<dbReference type="PANTHER" id="PTHR48174:SF5">
    <property type="entry name" value="VACUOLAR PROTEIN SORTING-ASSOCIATED PROTEIN 62"/>
    <property type="match status" value="1"/>
</dbReference>
<dbReference type="eggNOG" id="ENOG502TCSA">
    <property type="taxonomic scope" value="Eukaryota"/>
</dbReference>
<sequence>MKPALLYAFLLADLCTARIVAPNGPDQVSQDTKSPLAITFDQNHVEGLPAHAAVSHRVRKQLLHRFSPVIYLHPDDQYLPADPADTFKRYYDPVTDSMSIPETELSGLPLSYDDEEEIRGSSLQARHINHHQSLTYSPITVESPLSNKSVESYNEFHRPSARSGRARVTAPVTSQARVLTRGRNAGKILLQYWYWHHFNGAQGFSVKSKHGRNRDADDLTRWEWWPLAIHNADWEHTTITLSPTAASSVSLSDVLRGRFSASDYELESVYYTVHAEVEDKLMHFDREGNHPVVYSHLNSHACYAVPGDYWNKDPGFDGFINSVVRFLSFGRIEQIRIVDIGFDPKEAIRWADYKIYDISEASEGNAPDWALWKGHWGDAVDQTLLSAPPSYVPSRMALRFTMWLLKVFGKLRKFVKPHKKAPKGPVPHWNWGSLDVLADDWVPRVKAGPNKAAIAGFLVCMVLSLGSIIVTLSCLAIVVLVASRLVARKLRPRTKLLAMSLREQHRRGMQHMRAWQKTHELESGGDDEDVAERLLPHDGSAGRPSESFDTERPARRKFEWIREACARVKKGIV</sequence>
<dbReference type="Proteomes" id="UP000013776">
    <property type="component" value="Unassembled WGS sequence"/>
</dbReference>
<dbReference type="EMBL" id="CAHR02000009">
    <property type="protein sequence ID" value="CCG85191.1"/>
    <property type="molecule type" value="Genomic_DNA"/>
</dbReference>
<reference evidence="4 5" key="1">
    <citation type="journal article" date="2013" name="MBio">
        <title>Genome sequencing of the plant pathogen Taphrina deformans, the causal agent of peach leaf curl.</title>
        <authorList>
            <person name="Cisse O.H."/>
            <person name="Almeida J.M.G.C.F."/>
            <person name="Fonseca A."/>
            <person name="Kumar A.A."/>
            <person name="Salojaervi J."/>
            <person name="Overmyer K."/>
            <person name="Hauser P.M."/>
            <person name="Pagni M."/>
        </authorList>
    </citation>
    <scope>NUCLEOTIDE SEQUENCE [LARGE SCALE GENOMIC DNA]</scope>
    <source>
        <strain evidence="5">PYCC 5710 / ATCC 11124 / CBS 356.35 / IMI 108563 / JCM 9778 / NBRC 8474</strain>
    </source>
</reference>
<dbReference type="VEuPathDB" id="FungiDB:TAPDE_000358"/>
<feature type="transmembrane region" description="Helical" evidence="2">
    <location>
        <begin position="454"/>
        <end position="487"/>
    </location>
</feature>
<dbReference type="PANTHER" id="PTHR48174">
    <property type="entry name" value="DUF946 FAMILY PROTEIN"/>
    <property type="match status" value="1"/>
</dbReference>
<feature type="chain" id="PRO_5004373562" evidence="3">
    <location>
        <begin position="18"/>
        <end position="573"/>
    </location>
</feature>
<keyword evidence="2" id="KW-1133">Transmembrane helix</keyword>
<evidence type="ECO:0000313" key="4">
    <source>
        <dbReference type="EMBL" id="CCG85191.1"/>
    </source>
</evidence>
<keyword evidence="2" id="KW-0472">Membrane</keyword>
<organism evidence="4 5">
    <name type="scientific">Taphrina deformans (strain PYCC 5710 / ATCC 11124 / CBS 356.35 / IMI 108563 / JCM 9778 / NBRC 8474)</name>
    <name type="common">Peach leaf curl fungus</name>
    <name type="synonym">Lalaria deformans</name>
    <dbReference type="NCBI Taxonomy" id="1097556"/>
    <lineage>
        <taxon>Eukaryota</taxon>
        <taxon>Fungi</taxon>
        <taxon>Dikarya</taxon>
        <taxon>Ascomycota</taxon>
        <taxon>Taphrinomycotina</taxon>
        <taxon>Taphrinomycetes</taxon>
        <taxon>Taphrinales</taxon>
        <taxon>Taphrinaceae</taxon>
        <taxon>Taphrina</taxon>
    </lineage>
</organism>
<keyword evidence="2" id="KW-0812">Transmembrane</keyword>
<dbReference type="OrthoDB" id="188042at2759"/>
<gene>
    <name evidence="4" type="ORF">TAPDE_000358</name>
</gene>
<feature type="region of interest" description="Disordered" evidence="1">
    <location>
        <begin position="519"/>
        <end position="550"/>
    </location>
</feature>
<evidence type="ECO:0000313" key="5">
    <source>
        <dbReference type="Proteomes" id="UP000013776"/>
    </source>
</evidence>
<accession>R4XPT6</accession>
<keyword evidence="3" id="KW-0732">Signal</keyword>
<evidence type="ECO:0000256" key="1">
    <source>
        <dbReference type="SAM" id="MobiDB-lite"/>
    </source>
</evidence>
<name>R4XPT6_TAPDE</name>
<comment type="caution">
    <text evidence="4">The sequence shown here is derived from an EMBL/GenBank/DDBJ whole genome shotgun (WGS) entry which is preliminary data.</text>
</comment>
<dbReference type="AlphaFoldDB" id="R4XPT6"/>
<proteinExistence type="predicted"/>
<protein>
    <submittedName>
        <fullName evidence="4">Uncharacterized protein</fullName>
    </submittedName>
</protein>